<reference evidence="12" key="1">
    <citation type="submission" date="2016-10" db="EMBL/GenBank/DDBJ databases">
        <authorList>
            <person name="Varghese N."/>
            <person name="Submissions S."/>
        </authorList>
    </citation>
    <scope>NUCLEOTIDE SEQUENCE [LARGE SCALE GENOMIC DNA]</scope>
    <source>
        <strain evidence="12">DSM 25329</strain>
    </source>
</reference>
<sequence>MIGLRHFSIMIMIRIIVIVLSVIALAWLASRHTNETLVYILGTIFIFIQGSLLYQYVTNVNRKLTYFLESVRYSDFTINFRSDNKMGRTFKELNQQFNEVLLAFRQARAEKEANLQYLNTIVQHIGTGLITFDANGQVNLINNAALRMLGIYRLHQLIELKEKHPRLYDLLSDLDTGVRDLYRTPNDQPLALQAAAIQLRGMWVKIVVLQNIQTELQQQEIESWQNLTRVLRHEIMNSMTPIVSLVGTMRLIVNEDIERSTNDQEAVNDLKEALSTLEKRSKGMMQFVNAYRDFTTLPKPVFASLEVAELLQEVIQLLQTDLTQSGVLWKLSVKPDTLTVKADASQIQQVLINLIKNASEAFSHQTDRLITLSAYQLDGTVMIEVADNGDGIEPEALENIFIPFYTTKKTGSGIGLSLSRQILQQHNGQLNVESQVGKGTVFTLVF</sequence>
<dbReference type="AlphaFoldDB" id="A0A1G7HS04"/>
<dbReference type="SUPFAM" id="SSF55874">
    <property type="entry name" value="ATPase domain of HSP90 chaperone/DNA topoisomerase II/histidine kinase"/>
    <property type="match status" value="1"/>
</dbReference>
<dbReference type="InterPro" id="IPR003594">
    <property type="entry name" value="HATPase_dom"/>
</dbReference>
<feature type="domain" description="Histidine kinase" evidence="9">
    <location>
        <begin position="230"/>
        <end position="446"/>
    </location>
</feature>
<evidence type="ECO:0000256" key="4">
    <source>
        <dbReference type="ARBA" id="ARBA00022741"/>
    </source>
</evidence>
<protein>
    <recommendedName>
        <fullName evidence="2">histidine kinase</fullName>
        <ecNumber evidence="2">2.7.13.3</ecNumber>
    </recommendedName>
</protein>
<evidence type="ECO:0000256" key="2">
    <source>
        <dbReference type="ARBA" id="ARBA00012438"/>
    </source>
</evidence>
<keyword evidence="7" id="KW-0902">Two-component regulatory system</keyword>
<dbReference type="InterPro" id="IPR035965">
    <property type="entry name" value="PAS-like_dom_sf"/>
</dbReference>
<dbReference type="GO" id="GO:0004673">
    <property type="term" value="F:protein histidine kinase activity"/>
    <property type="evidence" value="ECO:0007669"/>
    <property type="project" value="UniProtKB-EC"/>
</dbReference>
<evidence type="ECO:0000259" key="10">
    <source>
        <dbReference type="PROSITE" id="PS50112"/>
    </source>
</evidence>
<dbReference type="SMART" id="SM00387">
    <property type="entry name" value="HATPase_c"/>
    <property type="match status" value="1"/>
</dbReference>
<dbReference type="Gene3D" id="3.30.450.20">
    <property type="entry name" value="PAS domain"/>
    <property type="match status" value="1"/>
</dbReference>
<keyword evidence="4" id="KW-0547">Nucleotide-binding</keyword>
<comment type="catalytic activity">
    <reaction evidence="1">
        <text>ATP + protein L-histidine = ADP + protein N-phospho-L-histidine.</text>
        <dbReference type="EC" id="2.7.13.3"/>
    </reaction>
</comment>
<feature type="domain" description="PAS" evidence="10">
    <location>
        <begin position="114"/>
        <end position="151"/>
    </location>
</feature>
<dbReference type="Proteomes" id="UP000198748">
    <property type="component" value="Unassembled WGS sequence"/>
</dbReference>
<dbReference type="InterPro" id="IPR004358">
    <property type="entry name" value="Sig_transdc_His_kin-like_C"/>
</dbReference>
<dbReference type="SUPFAM" id="SSF55785">
    <property type="entry name" value="PYP-like sensor domain (PAS domain)"/>
    <property type="match status" value="1"/>
</dbReference>
<dbReference type="Pfam" id="PF02518">
    <property type="entry name" value="HATPase_c"/>
    <property type="match status" value="1"/>
</dbReference>
<dbReference type="EC" id="2.7.13.3" evidence="2"/>
<feature type="transmembrane region" description="Helical" evidence="8">
    <location>
        <begin position="6"/>
        <end position="29"/>
    </location>
</feature>
<dbReference type="InterPro" id="IPR000014">
    <property type="entry name" value="PAS"/>
</dbReference>
<evidence type="ECO:0000256" key="8">
    <source>
        <dbReference type="SAM" id="Phobius"/>
    </source>
</evidence>
<dbReference type="Gene3D" id="3.30.565.10">
    <property type="entry name" value="Histidine kinase-like ATPase, C-terminal domain"/>
    <property type="match status" value="1"/>
</dbReference>
<dbReference type="PANTHER" id="PTHR43065">
    <property type="entry name" value="SENSOR HISTIDINE KINASE"/>
    <property type="match status" value="1"/>
</dbReference>
<name>A0A1G7HS04_9BACT</name>
<gene>
    <name evidence="11" type="ORF">SAMN04487996_108243</name>
</gene>
<keyword evidence="5 11" id="KW-0418">Kinase</keyword>
<keyword evidence="8" id="KW-0472">Membrane</keyword>
<dbReference type="GO" id="GO:0000160">
    <property type="term" value="P:phosphorelay signal transduction system"/>
    <property type="evidence" value="ECO:0007669"/>
    <property type="project" value="UniProtKB-KW"/>
</dbReference>
<dbReference type="InterPro" id="IPR005467">
    <property type="entry name" value="His_kinase_dom"/>
</dbReference>
<evidence type="ECO:0000259" key="9">
    <source>
        <dbReference type="PROSITE" id="PS50109"/>
    </source>
</evidence>
<evidence type="ECO:0000313" key="11">
    <source>
        <dbReference type="EMBL" id="SDF03106.1"/>
    </source>
</evidence>
<organism evidence="11 12">
    <name type="scientific">Dyadobacter soli</name>
    <dbReference type="NCBI Taxonomy" id="659014"/>
    <lineage>
        <taxon>Bacteria</taxon>
        <taxon>Pseudomonadati</taxon>
        <taxon>Bacteroidota</taxon>
        <taxon>Cytophagia</taxon>
        <taxon>Cytophagales</taxon>
        <taxon>Spirosomataceae</taxon>
        <taxon>Dyadobacter</taxon>
    </lineage>
</organism>
<dbReference type="GO" id="GO:0005524">
    <property type="term" value="F:ATP binding"/>
    <property type="evidence" value="ECO:0007669"/>
    <property type="project" value="UniProtKB-KW"/>
</dbReference>
<proteinExistence type="predicted"/>
<evidence type="ECO:0000256" key="6">
    <source>
        <dbReference type="ARBA" id="ARBA00022840"/>
    </source>
</evidence>
<feature type="transmembrane region" description="Helical" evidence="8">
    <location>
        <begin position="36"/>
        <end position="57"/>
    </location>
</feature>
<dbReference type="EMBL" id="FNAN01000008">
    <property type="protein sequence ID" value="SDF03106.1"/>
    <property type="molecule type" value="Genomic_DNA"/>
</dbReference>
<evidence type="ECO:0000256" key="3">
    <source>
        <dbReference type="ARBA" id="ARBA00022679"/>
    </source>
</evidence>
<evidence type="ECO:0000313" key="12">
    <source>
        <dbReference type="Proteomes" id="UP000198748"/>
    </source>
</evidence>
<evidence type="ECO:0000256" key="5">
    <source>
        <dbReference type="ARBA" id="ARBA00022777"/>
    </source>
</evidence>
<keyword evidence="12" id="KW-1185">Reference proteome</keyword>
<keyword evidence="3" id="KW-0808">Transferase</keyword>
<dbReference type="OrthoDB" id="1931120at2"/>
<dbReference type="PRINTS" id="PR00344">
    <property type="entry name" value="BCTRLSENSOR"/>
</dbReference>
<evidence type="ECO:0000256" key="1">
    <source>
        <dbReference type="ARBA" id="ARBA00000085"/>
    </source>
</evidence>
<dbReference type="PANTHER" id="PTHR43065:SF46">
    <property type="entry name" value="C4-DICARBOXYLATE TRANSPORT SENSOR PROTEIN DCTB"/>
    <property type="match status" value="1"/>
</dbReference>
<accession>A0A1G7HS04</accession>
<keyword evidence="8" id="KW-1133">Transmembrane helix</keyword>
<keyword evidence="8" id="KW-0812">Transmembrane</keyword>
<evidence type="ECO:0000256" key="7">
    <source>
        <dbReference type="ARBA" id="ARBA00023012"/>
    </source>
</evidence>
<dbReference type="PROSITE" id="PS50109">
    <property type="entry name" value="HIS_KIN"/>
    <property type="match status" value="1"/>
</dbReference>
<dbReference type="STRING" id="659014.SAMN04487996_108243"/>
<keyword evidence="6" id="KW-0067">ATP-binding</keyword>
<dbReference type="PROSITE" id="PS50112">
    <property type="entry name" value="PAS"/>
    <property type="match status" value="1"/>
</dbReference>
<dbReference type="InterPro" id="IPR036890">
    <property type="entry name" value="HATPase_C_sf"/>
</dbReference>